<name>A0A409X177_9AGAR</name>
<feature type="transmembrane region" description="Helical" evidence="2">
    <location>
        <begin position="123"/>
        <end position="146"/>
    </location>
</feature>
<evidence type="ECO:0000256" key="2">
    <source>
        <dbReference type="SAM" id="Phobius"/>
    </source>
</evidence>
<sequence length="306" mass="32019">GLKTVAANVQSEHSSVFDPSILSWVTSTFVLTIATQLLATVLIAYRIYAASRPFSYVPPDAGAGGDLNQNQNASPAEDSDETPNSGSKTKHSGGSKTKTKRNRVEITGGEVDKAQRAKYLSMVWLVVESGSVYTSAALVQLVTYLLNMNAGVIMEFMLAQLSAMVPMIIVVRVGLGLAYDGPSAYRPGYVPYTHPSGPSPGRGGGAGARHPHDPSGKRAYAAPDSRVYQLSTFQAAEREGEGDLEKTTIGIGSGGSGGMEGVHHHDHGSSFGVDSGHTTVGGLGSRTTVAIKEDKILSVERGAEAV</sequence>
<feature type="transmembrane region" description="Helical" evidence="2">
    <location>
        <begin position="21"/>
        <end position="45"/>
    </location>
</feature>
<feature type="region of interest" description="Disordered" evidence="1">
    <location>
        <begin position="60"/>
        <end position="107"/>
    </location>
</feature>
<feature type="transmembrane region" description="Helical" evidence="2">
    <location>
        <begin position="158"/>
        <end position="179"/>
    </location>
</feature>
<protein>
    <submittedName>
        <fullName evidence="3">Uncharacterized protein</fullName>
    </submittedName>
</protein>
<keyword evidence="4" id="KW-1185">Reference proteome</keyword>
<organism evidence="3 4">
    <name type="scientific">Gymnopilus dilepis</name>
    <dbReference type="NCBI Taxonomy" id="231916"/>
    <lineage>
        <taxon>Eukaryota</taxon>
        <taxon>Fungi</taxon>
        <taxon>Dikarya</taxon>
        <taxon>Basidiomycota</taxon>
        <taxon>Agaricomycotina</taxon>
        <taxon>Agaricomycetes</taxon>
        <taxon>Agaricomycetidae</taxon>
        <taxon>Agaricales</taxon>
        <taxon>Agaricineae</taxon>
        <taxon>Hymenogastraceae</taxon>
        <taxon>Gymnopilus</taxon>
    </lineage>
</organism>
<feature type="non-terminal residue" evidence="3">
    <location>
        <position position="1"/>
    </location>
</feature>
<gene>
    <name evidence="3" type="ORF">CVT26_007389</name>
</gene>
<evidence type="ECO:0000313" key="4">
    <source>
        <dbReference type="Proteomes" id="UP000284706"/>
    </source>
</evidence>
<accession>A0A409X177</accession>
<feature type="compositionally biased region" description="Basic residues" evidence="1">
    <location>
        <begin position="88"/>
        <end position="101"/>
    </location>
</feature>
<feature type="region of interest" description="Disordered" evidence="1">
    <location>
        <begin position="190"/>
        <end position="220"/>
    </location>
</feature>
<evidence type="ECO:0000313" key="3">
    <source>
        <dbReference type="EMBL" id="PPQ84459.1"/>
    </source>
</evidence>
<keyword evidence="2" id="KW-0812">Transmembrane</keyword>
<dbReference type="OrthoDB" id="3186354at2759"/>
<evidence type="ECO:0000256" key="1">
    <source>
        <dbReference type="SAM" id="MobiDB-lite"/>
    </source>
</evidence>
<keyword evidence="2" id="KW-1133">Transmembrane helix</keyword>
<keyword evidence="2" id="KW-0472">Membrane</keyword>
<dbReference type="Proteomes" id="UP000284706">
    <property type="component" value="Unassembled WGS sequence"/>
</dbReference>
<reference evidence="3 4" key="1">
    <citation type="journal article" date="2018" name="Evol. Lett.">
        <title>Horizontal gene cluster transfer increased hallucinogenic mushroom diversity.</title>
        <authorList>
            <person name="Reynolds H.T."/>
            <person name="Vijayakumar V."/>
            <person name="Gluck-Thaler E."/>
            <person name="Korotkin H.B."/>
            <person name="Matheny P.B."/>
            <person name="Slot J.C."/>
        </authorList>
    </citation>
    <scope>NUCLEOTIDE SEQUENCE [LARGE SCALE GENOMIC DNA]</scope>
    <source>
        <strain evidence="3 4">SRW20</strain>
    </source>
</reference>
<dbReference type="InParanoid" id="A0A409X177"/>
<proteinExistence type="predicted"/>
<dbReference type="EMBL" id="NHYE01004464">
    <property type="protein sequence ID" value="PPQ84459.1"/>
    <property type="molecule type" value="Genomic_DNA"/>
</dbReference>
<dbReference type="AlphaFoldDB" id="A0A409X177"/>
<comment type="caution">
    <text evidence="3">The sequence shown here is derived from an EMBL/GenBank/DDBJ whole genome shotgun (WGS) entry which is preliminary data.</text>
</comment>